<dbReference type="Proteomes" id="UP000287651">
    <property type="component" value="Unassembled WGS sequence"/>
</dbReference>
<sequence>MVSLTVTLDKLSTFSKLVPNCIVLTPTRCLDLTLANPLIVISSPLLLSHLPCSCRRPASPLLLPHLPYSSPPASAASAAAPSPSASRHPNPATSTEPIVDAPTACSHRGPTAAALTPAILAVAASSPSAASSSVGHRSSSPPLHHCRPSLPSHYRNLLFTAAYSPRSHTPTPSPPLPCFSPSSLLLTCHRCHPSWAAACHSSPLPPLLCCCRQLLLLPHRRSVAPPLLPATAVHLFLYRCCRRPLAAAVASSRAFLIFFPLQPPQPQPPLTGPRCLPSSHFFFLAGPHCSSEPAAPPLHCKLIP</sequence>
<dbReference type="EMBL" id="AMZH03012732">
    <property type="protein sequence ID" value="RRT50502.1"/>
    <property type="molecule type" value="Genomic_DNA"/>
</dbReference>
<protein>
    <submittedName>
        <fullName evidence="2">Uncharacterized protein</fullName>
    </submittedName>
</protein>
<feature type="compositionally biased region" description="Low complexity" evidence="1">
    <location>
        <begin position="73"/>
        <end position="86"/>
    </location>
</feature>
<proteinExistence type="predicted"/>
<comment type="caution">
    <text evidence="2">The sequence shown here is derived from an EMBL/GenBank/DDBJ whole genome shotgun (WGS) entry which is preliminary data.</text>
</comment>
<gene>
    <name evidence="2" type="ORF">B296_00046568</name>
</gene>
<name>A0A426YFG8_ENSVE</name>
<evidence type="ECO:0000256" key="1">
    <source>
        <dbReference type="SAM" id="MobiDB-lite"/>
    </source>
</evidence>
<organism evidence="2 3">
    <name type="scientific">Ensete ventricosum</name>
    <name type="common">Abyssinian banana</name>
    <name type="synonym">Musa ensete</name>
    <dbReference type="NCBI Taxonomy" id="4639"/>
    <lineage>
        <taxon>Eukaryota</taxon>
        <taxon>Viridiplantae</taxon>
        <taxon>Streptophyta</taxon>
        <taxon>Embryophyta</taxon>
        <taxon>Tracheophyta</taxon>
        <taxon>Spermatophyta</taxon>
        <taxon>Magnoliopsida</taxon>
        <taxon>Liliopsida</taxon>
        <taxon>Zingiberales</taxon>
        <taxon>Musaceae</taxon>
        <taxon>Ensete</taxon>
    </lineage>
</organism>
<evidence type="ECO:0000313" key="2">
    <source>
        <dbReference type="EMBL" id="RRT50502.1"/>
    </source>
</evidence>
<dbReference type="AlphaFoldDB" id="A0A426YFG8"/>
<feature type="region of interest" description="Disordered" evidence="1">
    <location>
        <begin position="73"/>
        <end position="103"/>
    </location>
</feature>
<reference evidence="2 3" key="1">
    <citation type="journal article" date="2014" name="Agronomy (Basel)">
        <title>A Draft Genome Sequence for Ensete ventricosum, the Drought-Tolerant Tree Against Hunger.</title>
        <authorList>
            <person name="Harrison J."/>
            <person name="Moore K.A."/>
            <person name="Paszkiewicz K."/>
            <person name="Jones T."/>
            <person name="Grant M."/>
            <person name="Ambacheew D."/>
            <person name="Muzemil S."/>
            <person name="Studholme D.J."/>
        </authorList>
    </citation>
    <scope>NUCLEOTIDE SEQUENCE [LARGE SCALE GENOMIC DNA]</scope>
</reference>
<evidence type="ECO:0000313" key="3">
    <source>
        <dbReference type="Proteomes" id="UP000287651"/>
    </source>
</evidence>
<accession>A0A426YFG8</accession>